<evidence type="ECO:0000313" key="5">
    <source>
        <dbReference type="Proteomes" id="UP000636479"/>
    </source>
</evidence>
<dbReference type="SMART" id="SM00707">
    <property type="entry name" value="RPEL"/>
    <property type="match status" value="2"/>
</dbReference>
<evidence type="ECO:0000256" key="1">
    <source>
        <dbReference type="ARBA" id="ARBA00022737"/>
    </source>
</evidence>
<sequence>MSSSTRPSHPRQASIDQQASQLEEKLAHRPDKATLVDRNILKDDKGLAPALVAAKEKLQRSQLEDQLEKAIASRPTREQLEKDGILPTEEPEAAPAAPSA</sequence>
<protein>
    <submittedName>
        <fullName evidence="4">Rpel repeat protein</fullName>
    </submittedName>
</protein>
<reference evidence="4" key="1">
    <citation type="submission" date="2020-05" db="EMBL/GenBank/DDBJ databases">
        <title>Mycena genomes resolve the evolution of fungal bioluminescence.</title>
        <authorList>
            <person name="Tsai I.J."/>
        </authorList>
    </citation>
    <scope>NUCLEOTIDE SEQUENCE</scope>
    <source>
        <strain evidence="4">171206Taipei</strain>
    </source>
</reference>
<gene>
    <name evidence="4" type="ORF">MIND_00044300</name>
</gene>
<evidence type="ECO:0000256" key="2">
    <source>
        <dbReference type="PROSITE-ProRule" id="PRU00401"/>
    </source>
</evidence>
<feature type="compositionally biased region" description="Basic and acidic residues" evidence="3">
    <location>
        <begin position="75"/>
        <end position="84"/>
    </location>
</feature>
<feature type="repeat" description="RPEL" evidence="2">
    <location>
        <begin position="65"/>
        <end position="90"/>
    </location>
</feature>
<feature type="compositionally biased region" description="Basic and acidic residues" evidence="3">
    <location>
        <begin position="59"/>
        <end position="68"/>
    </location>
</feature>
<accession>A0A8H6TB72</accession>
<dbReference type="EMBL" id="JACAZF010000001">
    <property type="protein sequence ID" value="KAF7315298.1"/>
    <property type="molecule type" value="Genomic_DNA"/>
</dbReference>
<feature type="region of interest" description="Disordered" evidence="3">
    <location>
        <begin position="59"/>
        <end position="100"/>
    </location>
</feature>
<dbReference type="AlphaFoldDB" id="A0A8H6TB72"/>
<dbReference type="Gene3D" id="6.10.140.2040">
    <property type="match status" value="1"/>
</dbReference>
<dbReference type="Proteomes" id="UP000636479">
    <property type="component" value="Unassembled WGS sequence"/>
</dbReference>
<dbReference type="Pfam" id="PF02755">
    <property type="entry name" value="RPEL"/>
    <property type="match status" value="2"/>
</dbReference>
<evidence type="ECO:0000256" key="3">
    <source>
        <dbReference type="SAM" id="MobiDB-lite"/>
    </source>
</evidence>
<dbReference type="OrthoDB" id="197676at2759"/>
<feature type="region of interest" description="Disordered" evidence="3">
    <location>
        <begin position="1"/>
        <end position="30"/>
    </location>
</feature>
<dbReference type="InterPro" id="IPR004018">
    <property type="entry name" value="RPEL_repeat"/>
</dbReference>
<dbReference type="GeneID" id="59339927"/>
<feature type="repeat" description="RPEL" evidence="2">
    <location>
        <begin position="20"/>
        <end position="45"/>
    </location>
</feature>
<name>A0A8H6TB72_9AGAR</name>
<proteinExistence type="predicted"/>
<comment type="caution">
    <text evidence="4">The sequence shown here is derived from an EMBL/GenBank/DDBJ whole genome shotgun (WGS) entry which is preliminary data.</text>
</comment>
<keyword evidence="5" id="KW-1185">Reference proteome</keyword>
<organism evidence="4 5">
    <name type="scientific">Mycena indigotica</name>
    <dbReference type="NCBI Taxonomy" id="2126181"/>
    <lineage>
        <taxon>Eukaryota</taxon>
        <taxon>Fungi</taxon>
        <taxon>Dikarya</taxon>
        <taxon>Basidiomycota</taxon>
        <taxon>Agaricomycotina</taxon>
        <taxon>Agaricomycetes</taxon>
        <taxon>Agaricomycetidae</taxon>
        <taxon>Agaricales</taxon>
        <taxon>Marasmiineae</taxon>
        <taxon>Mycenaceae</taxon>
        <taxon>Mycena</taxon>
    </lineage>
</organism>
<dbReference type="RefSeq" id="XP_037225321.1">
    <property type="nucleotide sequence ID" value="XM_037357411.1"/>
</dbReference>
<dbReference type="PROSITE" id="PS51073">
    <property type="entry name" value="RPEL"/>
    <property type="match status" value="2"/>
</dbReference>
<keyword evidence="1" id="KW-0677">Repeat</keyword>
<evidence type="ECO:0000313" key="4">
    <source>
        <dbReference type="EMBL" id="KAF7315298.1"/>
    </source>
</evidence>